<dbReference type="AlphaFoldDB" id="A0A538U0X4"/>
<keyword evidence="1" id="KW-0472">Membrane</keyword>
<dbReference type="SMART" id="SM00567">
    <property type="entry name" value="EZ_HEAT"/>
    <property type="match status" value="4"/>
</dbReference>
<dbReference type="PANTHER" id="PTHR12697">
    <property type="entry name" value="PBS LYASE HEAT-LIKE PROTEIN"/>
    <property type="match status" value="1"/>
</dbReference>
<dbReference type="Proteomes" id="UP000319836">
    <property type="component" value="Unassembled WGS sequence"/>
</dbReference>
<evidence type="ECO:0000256" key="1">
    <source>
        <dbReference type="SAM" id="Phobius"/>
    </source>
</evidence>
<dbReference type="Pfam" id="PF13646">
    <property type="entry name" value="HEAT_2"/>
    <property type="match status" value="1"/>
</dbReference>
<proteinExistence type="predicted"/>
<sequence length="355" mass="39113">MRALAFPAAFSGPLALTVVLMSIVVALYLTRAFARRQRRDDRRAARALLHLMRGILRDEPWSDRMARAAAHADAGTFWGALERLALGPDRRGLPRLAAMLDRNPHVKAEHRCLRDDSPWRRELAARRLGLLPSPRSRRMLRRALRRGPEAVSLAAGHALARARDRAALRWLLAHPPLLAGRSRRALVDLLSAYGRRGLPEIAAAFERGLGVATLELAAIDVLGRGGYRGARDRFEQLSSGGTLEQRVAAARALGMLQAVECATSLLVALRDEAWQVRAQAARALGRVRAPIAITALAGRLTDSSWWVRRHAAYALGMLGQEGREALHRVAQTSPDPYARDMAREVLEGGFHRDVA</sequence>
<dbReference type="Gene3D" id="1.25.10.10">
    <property type="entry name" value="Leucine-rich Repeat Variant"/>
    <property type="match status" value="1"/>
</dbReference>
<comment type="caution">
    <text evidence="2">The sequence shown here is derived from an EMBL/GenBank/DDBJ whole genome shotgun (WGS) entry which is preliminary data.</text>
</comment>
<dbReference type="InterPro" id="IPR011989">
    <property type="entry name" value="ARM-like"/>
</dbReference>
<dbReference type="InterPro" id="IPR016024">
    <property type="entry name" value="ARM-type_fold"/>
</dbReference>
<feature type="transmembrane region" description="Helical" evidence="1">
    <location>
        <begin position="6"/>
        <end position="29"/>
    </location>
</feature>
<protein>
    <recommendedName>
        <fullName evidence="4">HEAT repeat domain-containing protein</fullName>
    </recommendedName>
</protein>
<accession>A0A538U0X4</accession>
<name>A0A538U0X4_UNCEI</name>
<dbReference type="PANTHER" id="PTHR12697:SF5">
    <property type="entry name" value="DEOXYHYPUSINE HYDROXYLASE"/>
    <property type="match status" value="1"/>
</dbReference>
<dbReference type="SUPFAM" id="SSF48371">
    <property type="entry name" value="ARM repeat"/>
    <property type="match status" value="1"/>
</dbReference>
<reference evidence="2 3" key="1">
    <citation type="journal article" date="2019" name="Nat. Microbiol.">
        <title>Mediterranean grassland soil C-N compound turnover is dependent on rainfall and depth, and is mediated by genomically divergent microorganisms.</title>
        <authorList>
            <person name="Diamond S."/>
            <person name="Andeer P.F."/>
            <person name="Li Z."/>
            <person name="Crits-Christoph A."/>
            <person name="Burstein D."/>
            <person name="Anantharaman K."/>
            <person name="Lane K.R."/>
            <person name="Thomas B.C."/>
            <person name="Pan C."/>
            <person name="Northen T.R."/>
            <person name="Banfield J.F."/>
        </authorList>
    </citation>
    <scope>NUCLEOTIDE SEQUENCE [LARGE SCALE GENOMIC DNA]</scope>
    <source>
        <strain evidence="2">WS_10</strain>
    </source>
</reference>
<gene>
    <name evidence="2" type="ORF">E6K80_11415</name>
</gene>
<dbReference type="InterPro" id="IPR004155">
    <property type="entry name" value="PBS_lyase_HEAT"/>
</dbReference>
<evidence type="ECO:0000313" key="3">
    <source>
        <dbReference type="Proteomes" id="UP000319836"/>
    </source>
</evidence>
<evidence type="ECO:0000313" key="2">
    <source>
        <dbReference type="EMBL" id="TMQ69508.1"/>
    </source>
</evidence>
<keyword evidence="1" id="KW-1133">Transmembrane helix</keyword>
<dbReference type="GO" id="GO:0016491">
    <property type="term" value="F:oxidoreductase activity"/>
    <property type="evidence" value="ECO:0007669"/>
    <property type="project" value="TreeGrafter"/>
</dbReference>
<evidence type="ECO:0008006" key="4">
    <source>
        <dbReference type="Google" id="ProtNLM"/>
    </source>
</evidence>
<dbReference type="EMBL" id="VBPA01000290">
    <property type="protein sequence ID" value="TMQ69508.1"/>
    <property type="molecule type" value="Genomic_DNA"/>
</dbReference>
<keyword evidence="1" id="KW-0812">Transmembrane</keyword>
<organism evidence="2 3">
    <name type="scientific">Eiseniibacteriota bacterium</name>
    <dbReference type="NCBI Taxonomy" id="2212470"/>
    <lineage>
        <taxon>Bacteria</taxon>
        <taxon>Candidatus Eiseniibacteriota</taxon>
    </lineage>
</organism>